<evidence type="ECO:0000256" key="1">
    <source>
        <dbReference type="SAM" id="MobiDB-lite"/>
    </source>
</evidence>
<reference evidence="2" key="2">
    <citation type="submission" date="2022-01" db="EMBL/GenBank/DDBJ databases">
        <authorList>
            <person name="Yamashiro T."/>
            <person name="Shiraishi A."/>
            <person name="Satake H."/>
            <person name="Nakayama K."/>
        </authorList>
    </citation>
    <scope>NUCLEOTIDE SEQUENCE</scope>
</reference>
<reference evidence="2" key="1">
    <citation type="journal article" date="2022" name="Int. J. Mol. Sci.">
        <title>Draft Genome of Tanacetum Coccineum: Genomic Comparison of Closely Related Tanacetum-Family Plants.</title>
        <authorList>
            <person name="Yamashiro T."/>
            <person name="Shiraishi A."/>
            <person name="Nakayama K."/>
            <person name="Satake H."/>
        </authorList>
    </citation>
    <scope>NUCLEOTIDE SEQUENCE</scope>
</reference>
<evidence type="ECO:0000313" key="3">
    <source>
        <dbReference type="Proteomes" id="UP001151760"/>
    </source>
</evidence>
<organism evidence="2 3">
    <name type="scientific">Tanacetum coccineum</name>
    <dbReference type="NCBI Taxonomy" id="301880"/>
    <lineage>
        <taxon>Eukaryota</taxon>
        <taxon>Viridiplantae</taxon>
        <taxon>Streptophyta</taxon>
        <taxon>Embryophyta</taxon>
        <taxon>Tracheophyta</taxon>
        <taxon>Spermatophyta</taxon>
        <taxon>Magnoliopsida</taxon>
        <taxon>eudicotyledons</taxon>
        <taxon>Gunneridae</taxon>
        <taxon>Pentapetalae</taxon>
        <taxon>asterids</taxon>
        <taxon>campanulids</taxon>
        <taxon>Asterales</taxon>
        <taxon>Asteraceae</taxon>
        <taxon>Asteroideae</taxon>
        <taxon>Anthemideae</taxon>
        <taxon>Anthemidinae</taxon>
        <taxon>Tanacetum</taxon>
    </lineage>
</organism>
<gene>
    <name evidence="2" type="ORF">Tco_0682079</name>
</gene>
<feature type="region of interest" description="Disordered" evidence="1">
    <location>
        <begin position="17"/>
        <end position="37"/>
    </location>
</feature>
<accession>A0ABQ4XQ78</accession>
<name>A0ABQ4XQ78_9ASTR</name>
<proteinExistence type="predicted"/>
<evidence type="ECO:0000313" key="2">
    <source>
        <dbReference type="EMBL" id="GJS67515.1"/>
    </source>
</evidence>
<protein>
    <submittedName>
        <fullName evidence="2">Uncharacterized protein</fullName>
    </submittedName>
</protein>
<sequence length="95" mass="10860">MMIKNPSLETVLEGPIEERSEQIPESPCAFSKRKDTTDSRKDLLQSNGKLQYILTGSLFGGEDDDILYKFKDRRFSRLRIEDIEDMIASSSARNS</sequence>
<dbReference type="EMBL" id="BQNB010009724">
    <property type="protein sequence ID" value="GJS67515.1"/>
    <property type="molecule type" value="Genomic_DNA"/>
</dbReference>
<dbReference type="Proteomes" id="UP001151760">
    <property type="component" value="Unassembled WGS sequence"/>
</dbReference>
<comment type="caution">
    <text evidence="2">The sequence shown here is derived from an EMBL/GenBank/DDBJ whole genome shotgun (WGS) entry which is preliminary data.</text>
</comment>
<keyword evidence="3" id="KW-1185">Reference proteome</keyword>